<proteinExistence type="predicted"/>
<evidence type="ECO:0000313" key="2">
    <source>
        <dbReference type="EMBL" id="GGK92710.1"/>
    </source>
</evidence>
<dbReference type="EMBL" id="BMPE01000001">
    <property type="protein sequence ID" value="GGK92710.1"/>
    <property type="molecule type" value="Genomic_DNA"/>
</dbReference>
<name>A0ABQ2FH55_9DEIO</name>
<evidence type="ECO:0000259" key="1">
    <source>
        <dbReference type="Pfam" id="PF04168"/>
    </source>
</evidence>
<reference evidence="3" key="1">
    <citation type="journal article" date="2019" name="Int. J. Syst. Evol. Microbiol.">
        <title>The Global Catalogue of Microorganisms (GCM) 10K type strain sequencing project: providing services to taxonomists for standard genome sequencing and annotation.</title>
        <authorList>
            <consortium name="The Broad Institute Genomics Platform"/>
            <consortium name="The Broad Institute Genome Sequencing Center for Infectious Disease"/>
            <person name="Wu L."/>
            <person name="Ma J."/>
        </authorList>
    </citation>
    <scope>NUCLEOTIDE SEQUENCE [LARGE SCALE GENOMIC DNA]</scope>
    <source>
        <strain evidence="3">JCM 19173</strain>
    </source>
</reference>
<evidence type="ECO:0000313" key="3">
    <source>
        <dbReference type="Proteomes" id="UP000604341"/>
    </source>
</evidence>
<dbReference type="Pfam" id="PF04168">
    <property type="entry name" value="Alpha-E"/>
    <property type="match status" value="1"/>
</dbReference>
<sequence>MLLLSRLAENLFWMGRYMERAENTARLLSVNYYATLESAGSTRDHWRPLLDLTGGEGALRERYGRVDARSVGSWLAFDRENPSSIASSLAFARSNARGLRDRIPSEMWEAINRAYLNLCFETGSLLDRDGLYEFCVSARDASQFFFGIAFATLPRDEGWSFMRAGQMLERTDNTLRVLQGRLTPEALRPSIDPARSMLLEQRWVQVLKGASAYEAFRKRRHEGIEPRSIAAFLLLDEYFPRSVRYGAQNLHEALEQIDRWHPGDHQDVTRLSRWLVARLEYARIEDILDRQDPALPDLLVDVNRVGAAITAAFFEKE</sequence>
<dbReference type="InterPro" id="IPR007296">
    <property type="entry name" value="DUF403"/>
</dbReference>
<feature type="domain" description="DUF403" evidence="1">
    <location>
        <begin position="3"/>
        <end position="314"/>
    </location>
</feature>
<dbReference type="Proteomes" id="UP000604341">
    <property type="component" value="Unassembled WGS sequence"/>
</dbReference>
<gene>
    <name evidence="2" type="ORF">GCM10010844_08990</name>
</gene>
<dbReference type="PANTHER" id="PTHR34595:SF7">
    <property type="entry name" value="SLL1039 PROTEIN"/>
    <property type="match status" value="1"/>
</dbReference>
<accession>A0ABQ2FH55</accession>
<dbReference type="RefSeq" id="WP_189067726.1">
    <property type="nucleotide sequence ID" value="NZ_BMPE01000001.1"/>
</dbReference>
<comment type="caution">
    <text evidence="2">The sequence shown here is derived from an EMBL/GenBank/DDBJ whole genome shotgun (WGS) entry which is preliminary data.</text>
</comment>
<keyword evidence="3" id="KW-1185">Reference proteome</keyword>
<dbReference type="PANTHER" id="PTHR34595">
    <property type="entry name" value="BLR5612 PROTEIN"/>
    <property type="match status" value="1"/>
</dbReference>
<organism evidence="2 3">
    <name type="scientific">Deinococcus radiotolerans</name>
    <dbReference type="NCBI Taxonomy" id="1309407"/>
    <lineage>
        <taxon>Bacteria</taxon>
        <taxon>Thermotogati</taxon>
        <taxon>Deinococcota</taxon>
        <taxon>Deinococci</taxon>
        <taxon>Deinococcales</taxon>
        <taxon>Deinococcaceae</taxon>
        <taxon>Deinococcus</taxon>
    </lineage>
</organism>
<protein>
    <recommendedName>
        <fullName evidence="1">DUF403 domain-containing protein</fullName>
    </recommendedName>
</protein>
<dbReference type="InterPro" id="IPR051680">
    <property type="entry name" value="ATP-dep_Glu-Cys_Ligase-2"/>
</dbReference>